<protein>
    <submittedName>
        <fullName evidence="6">Precorrin-8X methylmutase</fullName>
    </submittedName>
</protein>
<dbReference type="InterPro" id="IPR036588">
    <property type="entry name" value="CobH/CbiC_sf"/>
</dbReference>
<reference evidence="6 7" key="1">
    <citation type="journal article" date="2017" name="BMC Genomics">
        <title>Genome sequencing of 39 Akkermansia muciniphila isolates reveals its population structure, genomic and functional diverisity, and global distribution in mammalian gut microbiotas.</title>
        <authorList>
            <person name="Guo X."/>
            <person name="Li S."/>
            <person name="Zhang J."/>
            <person name="Wu F."/>
            <person name="Li X."/>
            <person name="Wu D."/>
            <person name="Zhang M."/>
            <person name="Ou Z."/>
            <person name="Jie Z."/>
            <person name="Yan Q."/>
            <person name="Li P."/>
            <person name="Yi J."/>
            <person name="Peng Y."/>
        </authorList>
    </citation>
    <scope>NUCLEOTIDE SEQUENCE [LARGE SCALE GENOMIC DNA]</scope>
    <source>
        <strain evidence="6 7">GP24</strain>
    </source>
</reference>
<dbReference type="GO" id="GO:0009236">
    <property type="term" value="P:cobalamin biosynthetic process"/>
    <property type="evidence" value="ECO:0007669"/>
    <property type="project" value="UniProtKB-UniPathway"/>
</dbReference>
<comment type="pathway">
    <text evidence="1">Cofactor biosynthesis; adenosylcobalamin biosynthesis.</text>
</comment>
<comment type="similarity">
    <text evidence="2">Belongs to the CobH/CbiC family.</text>
</comment>
<dbReference type="Proteomes" id="UP000236000">
    <property type="component" value="Unassembled WGS sequence"/>
</dbReference>
<dbReference type="InterPro" id="IPR003722">
    <property type="entry name" value="Cbl_synth_CobH/CbiC"/>
</dbReference>
<evidence type="ECO:0000313" key="7">
    <source>
        <dbReference type="Proteomes" id="UP000236000"/>
    </source>
</evidence>
<evidence type="ECO:0000256" key="3">
    <source>
        <dbReference type="ARBA" id="ARBA00022573"/>
    </source>
</evidence>
<name>A0A2N8HDT2_9BACT</name>
<gene>
    <name evidence="6" type="ORF">CXU22_05555</name>
</gene>
<keyword evidence="3" id="KW-0169">Cobalamin biosynthesis</keyword>
<dbReference type="RefSeq" id="WP_102713398.1">
    <property type="nucleotide sequence ID" value="NZ_PJKA01000010.1"/>
</dbReference>
<dbReference type="EMBL" id="PJKA01000010">
    <property type="protein sequence ID" value="PNC18103.1"/>
    <property type="molecule type" value="Genomic_DNA"/>
</dbReference>
<organism evidence="6 7">
    <name type="scientific">Akkermansia muciniphila</name>
    <dbReference type="NCBI Taxonomy" id="239935"/>
    <lineage>
        <taxon>Bacteria</taxon>
        <taxon>Pseudomonadati</taxon>
        <taxon>Verrucomicrobiota</taxon>
        <taxon>Verrucomicrobiia</taxon>
        <taxon>Verrucomicrobiales</taxon>
        <taxon>Akkermansiaceae</taxon>
        <taxon>Akkermansia</taxon>
    </lineage>
</organism>
<dbReference type="OrthoDB" id="9780708at2"/>
<dbReference type="UniPathway" id="UPA00148"/>
<evidence type="ECO:0000256" key="2">
    <source>
        <dbReference type="ARBA" id="ARBA00009774"/>
    </source>
</evidence>
<dbReference type="GO" id="GO:0016993">
    <property type="term" value="F:precorrin-8X methylmutase activity"/>
    <property type="evidence" value="ECO:0007669"/>
    <property type="project" value="InterPro"/>
</dbReference>
<dbReference type="PANTHER" id="PTHR43588">
    <property type="entry name" value="COBALT-PRECORRIN-8 METHYLMUTASE"/>
    <property type="match status" value="1"/>
</dbReference>
<evidence type="ECO:0000313" key="6">
    <source>
        <dbReference type="EMBL" id="PNC18103.1"/>
    </source>
</evidence>
<proteinExistence type="inferred from homology"/>
<feature type="domain" description="Cobalamin biosynthesis precorrin-8X methylmutase CobH/CbiC" evidence="5">
    <location>
        <begin position="16"/>
        <end position="215"/>
    </location>
</feature>
<dbReference type="SUPFAM" id="SSF63965">
    <property type="entry name" value="Precorrin-8X methylmutase CbiC/CobH"/>
    <property type="match status" value="1"/>
</dbReference>
<dbReference type="PANTHER" id="PTHR43588:SF1">
    <property type="entry name" value="COBALT-PRECORRIN-8 METHYLMUTASE"/>
    <property type="match status" value="1"/>
</dbReference>
<dbReference type="Pfam" id="PF02570">
    <property type="entry name" value="CbiC"/>
    <property type="match status" value="1"/>
</dbReference>
<accession>A0A2N8HDT2</accession>
<dbReference type="AlphaFoldDB" id="A0A2N8HDT2"/>
<keyword evidence="4" id="KW-0413">Isomerase</keyword>
<evidence type="ECO:0000256" key="4">
    <source>
        <dbReference type="ARBA" id="ARBA00023235"/>
    </source>
</evidence>
<sequence length="220" mass="23595">MTAEPDIRWDMSPAAIEAESFAAIEREFQGWEEVPPSEWKVMRRLIHTTADLSIAAGLAFRHDPIPSALAALRGHCPIFCDSNMIRAGLSVERLRCAHPGYSKEDIHCYIADADIAAQAKATGRTRAICAAEKARPILDGAIVLIGNAPLSLARISRYVLEEGIRPALIVGMPVGFVNVVESKLLTGTCPAPQIVLDGRRGGSALAVTTLHAILENLPAA</sequence>
<evidence type="ECO:0000259" key="5">
    <source>
        <dbReference type="Pfam" id="PF02570"/>
    </source>
</evidence>
<evidence type="ECO:0000256" key="1">
    <source>
        <dbReference type="ARBA" id="ARBA00004953"/>
    </source>
</evidence>
<dbReference type="Gene3D" id="3.40.50.10230">
    <property type="entry name" value="Cobalamin biosynthesis CobH/CbiC, precorrin-8X methylmutase"/>
    <property type="match status" value="1"/>
</dbReference>
<comment type="caution">
    <text evidence="6">The sequence shown here is derived from an EMBL/GenBank/DDBJ whole genome shotgun (WGS) entry which is preliminary data.</text>
</comment>